<dbReference type="EMBL" id="PXZM01000012">
    <property type="protein sequence ID" value="PSJ97317.1"/>
    <property type="molecule type" value="Genomic_DNA"/>
</dbReference>
<gene>
    <name evidence="1" type="ORF">C7R93_09360</name>
</gene>
<dbReference type="Proteomes" id="UP000240419">
    <property type="component" value="Unassembled WGS sequence"/>
</dbReference>
<name>A0A2P7VDN1_9BACL</name>
<dbReference type="Gene3D" id="2.40.240.10">
    <property type="entry name" value="Ribosomal Protein L25, Chain P"/>
    <property type="match status" value="1"/>
</dbReference>
<protein>
    <submittedName>
        <fullName evidence="1">Uncharacterized protein</fullName>
    </submittedName>
</protein>
<evidence type="ECO:0000313" key="2">
    <source>
        <dbReference type="Proteomes" id="UP000240419"/>
    </source>
</evidence>
<keyword evidence="2" id="KW-1185">Reference proteome</keyword>
<comment type="caution">
    <text evidence="1">The sequence shown here is derived from an EMBL/GenBank/DDBJ whole genome shotgun (WGS) entry which is preliminary data.</text>
</comment>
<accession>A0A2P7VDN1</accession>
<reference evidence="1 2" key="1">
    <citation type="submission" date="2018-03" db="EMBL/GenBank/DDBJ databases">
        <title>Brevisbacillus phylogenomics.</title>
        <authorList>
            <person name="Dunlap C."/>
        </authorList>
    </citation>
    <scope>NUCLEOTIDE SEQUENCE [LARGE SCALE GENOMIC DNA]</scope>
    <source>
        <strain evidence="1 2">NRRL NRS-1210</strain>
    </source>
</reference>
<evidence type="ECO:0000313" key="1">
    <source>
        <dbReference type="EMBL" id="PSJ97317.1"/>
    </source>
</evidence>
<sequence>MITADHAVQAEVKLFEKLLLDQDIPKEDGEDWADKINLDSLIYRRMLSLSLLLSMPYRNRNSNSSDMAFFA</sequence>
<dbReference type="InterPro" id="IPR020056">
    <property type="entry name" value="Rbsml_bL25/Gln-tRNA_synth_N"/>
</dbReference>
<proteinExistence type="predicted"/>
<dbReference type="AlphaFoldDB" id="A0A2P7VDN1"/>
<organism evidence="1 2">
    <name type="scientific">Brevibacillus fortis</name>
    <dbReference type="NCBI Taxonomy" id="2126352"/>
    <lineage>
        <taxon>Bacteria</taxon>
        <taxon>Bacillati</taxon>
        <taxon>Bacillota</taxon>
        <taxon>Bacilli</taxon>
        <taxon>Bacillales</taxon>
        <taxon>Paenibacillaceae</taxon>
        <taxon>Brevibacillus</taxon>
    </lineage>
</organism>